<dbReference type="PANTHER" id="PTHR45839:SF7">
    <property type="entry name" value="SUCROSE SYNTHASE 1"/>
    <property type="match status" value="1"/>
</dbReference>
<reference evidence="7 8" key="1">
    <citation type="journal article" date="2013" name="Nat. Genet.">
        <title>The high-quality draft genome of peach (Prunus persica) identifies unique patterns of genetic diversity, domestication and genome evolution.</title>
        <authorList>
            <consortium name="International Peach Genome Initiative"/>
            <person name="Verde I."/>
            <person name="Abbott A.G."/>
            <person name="Scalabrin S."/>
            <person name="Jung S."/>
            <person name="Shu S."/>
            <person name="Marroni F."/>
            <person name="Zhebentyayeva T."/>
            <person name="Dettori M.T."/>
            <person name="Grimwood J."/>
            <person name="Cattonaro F."/>
            <person name="Zuccolo A."/>
            <person name="Rossini L."/>
            <person name="Jenkins J."/>
            <person name="Vendramin E."/>
            <person name="Meisel L.A."/>
            <person name="Decroocq V."/>
            <person name="Sosinski B."/>
            <person name="Prochnik S."/>
            <person name="Mitros T."/>
            <person name="Policriti A."/>
            <person name="Cipriani G."/>
            <person name="Dondini L."/>
            <person name="Ficklin S."/>
            <person name="Goodstein D.M."/>
            <person name="Xuan P."/>
            <person name="Del Fabbro C."/>
            <person name="Aramini V."/>
            <person name="Copetti D."/>
            <person name="Gonzalez S."/>
            <person name="Horner D.S."/>
            <person name="Falchi R."/>
            <person name="Lucas S."/>
            <person name="Mica E."/>
            <person name="Maldonado J."/>
            <person name="Lazzari B."/>
            <person name="Bielenberg D."/>
            <person name="Pirona R."/>
            <person name="Miculan M."/>
            <person name="Barakat A."/>
            <person name="Testolin R."/>
            <person name="Stella A."/>
            <person name="Tartarini S."/>
            <person name="Tonutti P."/>
            <person name="Arus P."/>
            <person name="Orellana A."/>
            <person name="Wells C."/>
            <person name="Main D."/>
            <person name="Vizzotto G."/>
            <person name="Silva H."/>
            <person name="Salamini F."/>
            <person name="Schmutz J."/>
            <person name="Morgante M."/>
            <person name="Rokhsar D.S."/>
        </authorList>
    </citation>
    <scope>NUCLEOTIDE SEQUENCE [LARGE SCALE GENOMIC DNA]</scope>
    <source>
        <strain evidence="8">cv. Nemared</strain>
    </source>
</reference>
<evidence type="ECO:0000313" key="8">
    <source>
        <dbReference type="Proteomes" id="UP000006882"/>
    </source>
</evidence>
<feature type="domain" description="Sucrose synthase N-terminal" evidence="6">
    <location>
        <begin position="6"/>
        <end position="93"/>
    </location>
</feature>
<sequence length="174" mass="20567">MCLTRVQSLRERLDVTLSAHRNEIVALLSRFVNKRKGFMQPHELVAEFEAILKLTDRGSWMGLLEVIVLPPWVALAVRPRPGVWEYIRVNDDDECLLCIFLDLETKTALQFSFNYNWIFAIFLDFNLTNPKSRGYPDEELFLFLYADLAENKEKERNGWLEYYFQQLHIDSIKC</sequence>
<dbReference type="Proteomes" id="UP000006882">
    <property type="component" value="Chromosome G2"/>
</dbReference>
<keyword evidence="8" id="KW-1185">Reference proteome</keyword>
<evidence type="ECO:0000256" key="4">
    <source>
        <dbReference type="ARBA" id="ARBA00022679"/>
    </source>
</evidence>
<dbReference type="GO" id="GO:0016157">
    <property type="term" value="F:sucrose synthase activity"/>
    <property type="evidence" value="ECO:0007669"/>
    <property type="project" value="UniProtKB-EC"/>
</dbReference>
<dbReference type="Gramene" id="ONI24480">
    <property type="protein sequence ID" value="ONI24480"/>
    <property type="gene ID" value="PRUPE_2G242300"/>
</dbReference>
<dbReference type="EC" id="2.4.1.13" evidence="2"/>
<proteinExistence type="inferred from homology"/>
<comment type="similarity">
    <text evidence="1">Belongs to the glycosyltransferase 1 family. Plant sucrose synthase subfamily.</text>
</comment>
<gene>
    <name evidence="7" type="ORF">PRUPE_2G242300</name>
</gene>
<evidence type="ECO:0000313" key="7">
    <source>
        <dbReference type="EMBL" id="ONI24480.1"/>
    </source>
</evidence>
<dbReference type="Pfam" id="PF24861">
    <property type="entry name" value="SUS_N"/>
    <property type="match status" value="1"/>
</dbReference>
<comment type="catalytic activity">
    <reaction evidence="5">
        <text>an NDP-alpha-D-glucose + D-fructose = a ribonucleoside 5'-diphosphate + sucrose + H(+)</text>
        <dbReference type="Rhea" id="RHEA:16241"/>
        <dbReference type="ChEBI" id="CHEBI:15378"/>
        <dbReference type="ChEBI" id="CHEBI:17992"/>
        <dbReference type="ChEBI" id="CHEBI:37721"/>
        <dbReference type="ChEBI" id="CHEBI:57930"/>
        <dbReference type="ChEBI" id="CHEBI:76533"/>
        <dbReference type="EC" id="2.4.1.13"/>
    </reaction>
</comment>
<dbReference type="EMBL" id="CM007652">
    <property type="protein sequence ID" value="ONI24480.1"/>
    <property type="molecule type" value="Genomic_DNA"/>
</dbReference>
<dbReference type="GO" id="GO:0005985">
    <property type="term" value="P:sucrose metabolic process"/>
    <property type="evidence" value="ECO:0007669"/>
    <property type="project" value="InterPro"/>
</dbReference>
<dbReference type="InterPro" id="IPR056735">
    <property type="entry name" value="SUS_N"/>
</dbReference>
<evidence type="ECO:0000256" key="3">
    <source>
        <dbReference type="ARBA" id="ARBA00022676"/>
    </source>
</evidence>
<evidence type="ECO:0000256" key="2">
    <source>
        <dbReference type="ARBA" id="ARBA00012540"/>
    </source>
</evidence>
<evidence type="ECO:0000256" key="1">
    <source>
        <dbReference type="ARBA" id="ARBA00005894"/>
    </source>
</evidence>
<keyword evidence="3" id="KW-0328">Glycosyltransferase</keyword>
<accession>A0A251QM28</accession>
<dbReference type="Gene3D" id="3.10.450.330">
    <property type="match status" value="1"/>
</dbReference>
<dbReference type="AlphaFoldDB" id="A0A251QM28"/>
<evidence type="ECO:0000259" key="6">
    <source>
        <dbReference type="Pfam" id="PF24861"/>
    </source>
</evidence>
<dbReference type="InterPro" id="IPR012820">
    <property type="entry name" value="Sucrose_synthase_pln/cyn"/>
</dbReference>
<name>A0A251QM28_PRUPE</name>
<dbReference type="STRING" id="3760.A0A251QM28"/>
<protein>
    <recommendedName>
        <fullName evidence="2">sucrose synthase</fullName>
        <ecNumber evidence="2">2.4.1.13</ecNumber>
    </recommendedName>
</protein>
<organism evidence="7 8">
    <name type="scientific">Prunus persica</name>
    <name type="common">Peach</name>
    <name type="synonym">Amygdalus persica</name>
    <dbReference type="NCBI Taxonomy" id="3760"/>
    <lineage>
        <taxon>Eukaryota</taxon>
        <taxon>Viridiplantae</taxon>
        <taxon>Streptophyta</taxon>
        <taxon>Embryophyta</taxon>
        <taxon>Tracheophyta</taxon>
        <taxon>Spermatophyta</taxon>
        <taxon>Magnoliopsida</taxon>
        <taxon>eudicotyledons</taxon>
        <taxon>Gunneridae</taxon>
        <taxon>Pentapetalae</taxon>
        <taxon>rosids</taxon>
        <taxon>fabids</taxon>
        <taxon>Rosales</taxon>
        <taxon>Rosaceae</taxon>
        <taxon>Amygdaloideae</taxon>
        <taxon>Amygdaleae</taxon>
        <taxon>Prunus</taxon>
    </lineage>
</organism>
<evidence type="ECO:0000256" key="5">
    <source>
        <dbReference type="ARBA" id="ARBA00049030"/>
    </source>
</evidence>
<dbReference type="PANTHER" id="PTHR45839">
    <property type="match status" value="1"/>
</dbReference>
<keyword evidence="4" id="KW-0808">Transferase</keyword>